<name>A0ACB9AKJ2_CICIN</name>
<organism evidence="1 2">
    <name type="scientific">Cichorium intybus</name>
    <name type="common">Chicory</name>
    <dbReference type="NCBI Taxonomy" id="13427"/>
    <lineage>
        <taxon>Eukaryota</taxon>
        <taxon>Viridiplantae</taxon>
        <taxon>Streptophyta</taxon>
        <taxon>Embryophyta</taxon>
        <taxon>Tracheophyta</taxon>
        <taxon>Spermatophyta</taxon>
        <taxon>Magnoliopsida</taxon>
        <taxon>eudicotyledons</taxon>
        <taxon>Gunneridae</taxon>
        <taxon>Pentapetalae</taxon>
        <taxon>asterids</taxon>
        <taxon>campanulids</taxon>
        <taxon>Asterales</taxon>
        <taxon>Asteraceae</taxon>
        <taxon>Cichorioideae</taxon>
        <taxon>Cichorieae</taxon>
        <taxon>Cichoriinae</taxon>
        <taxon>Cichorium</taxon>
    </lineage>
</organism>
<sequence length="104" mass="11604">MLRFDITSKSVKNLVLSTYADPLNMCHLDDIIEINAPNILSLEIEGDLLLWNVLLELKIGGFFSKVLSRLEAKCFVIPSNLKFISDPSGSYSGLLGLLFELRDS</sequence>
<comment type="caution">
    <text evidence="1">The sequence shown here is derived from an EMBL/GenBank/DDBJ whole genome shotgun (WGS) entry which is preliminary data.</text>
</comment>
<keyword evidence="2" id="KW-1185">Reference proteome</keyword>
<accession>A0ACB9AKJ2</accession>
<reference evidence="1 2" key="2">
    <citation type="journal article" date="2022" name="Mol. Ecol. Resour.">
        <title>The genomes of chicory, endive, great burdock and yacon provide insights into Asteraceae paleo-polyploidization history and plant inulin production.</title>
        <authorList>
            <person name="Fan W."/>
            <person name="Wang S."/>
            <person name="Wang H."/>
            <person name="Wang A."/>
            <person name="Jiang F."/>
            <person name="Liu H."/>
            <person name="Zhao H."/>
            <person name="Xu D."/>
            <person name="Zhang Y."/>
        </authorList>
    </citation>
    <scope>NUCLEOTIDE SEQUENCE [LARGE SCALE GENOMIC DNA]</scope>
    <source>
        <strain evidence="2">cv. Punajuju</strain>
        <tissue evidence="1">Leaves</tissue>
    </source>
</reference>
<proteinExistence type="predicted"/>
<reference evidence="2" key="1">
    <citation type="journal article" date="2022" name="Mol. Ecol. Resour.">
        <title>The genomes of chicory, endive, great burdock and yacon provide insights into Asteraceae palaeo-polyploidization history and plant inulin production.</title>
        <authorList>
            <person name="Fan W."/>
            <person name="Wang S."/>
            <person name="Wang H."/>
            <person name="Wang A."/>
            <person name="Jiang F."/>
            <person name="Liu H."/>
            <person name="Zhao H."/>
            <person name="Xu D."/>
            <person name="Zhang Y."/>
        </authorList>
    </citation>
    <scope>NUCLEOTIDE SEQUENCE [LARGE SCALE GENOMIC DNA]</scope>
    <source>
        <strain evidence="2">cv. Punajuju</strain>
    </source>
</reference>
<evidence type="ECO:0000313" key="1">
    <source>
        <dbReference type="EMBL" id="KAI3710145.1"/>
    </source>
</evidence>
<evidence type="ECO:0000313" key="2">
    <source>
        <dbReference type="Proteomes" id="UP001055811"/>
    </source>
</evidence>
<dbReference type="Proteomes" id="UP001055811">
    <property type="component" value="Linkage Group LG07"/>
</dbReference>
<dbReference type="EMBL" id="CM042015">
    <property type="protein sequence ID" value="KAI3710145.1"/>
    <property type="molecule type" value="Genomic_DNA"/>
</dbReference>
<gene>
    <name evidence="1" type="ORF">L2E82_39919</name>
</gene>
<protein>
    <submittedName>
        <fullName evidence="1">Uncharacterized protein</fullName>
    </submittedName>
</protein>